<accession>A0ABR8VIG1</accession>
<reference evidence="1 2" key="1">
    <citation type="submission" date="2020-08" db="EMBL/GenBank/DDBJ databases">
        <title>A Genomic Blueprint of the Chicken Gut Microbiome.</title>
        <authorList>
            <person name="Gilroy R."/>
            <person name="Ravi A."/>
            <person name="Getino M."/>
            <person name="Pursley I."/>
            <person name="Horton D.L."/>
            <person name="Alikhan N.-F."/>
            <person name="Baker D."/>
            <person name="Gharbi K."/>
            <person name="Hall N."/>
            <person name="Watson M."/>
            <person name="Adriaenssens E.M."/>
            <person name="Foster-Nyarko E."/>
            <person name="Jarju S."/>
            <person name="Secka A."/>
            <person name="Antonio M."/>
            <person name="Oren A."/>
            <person name="Chaudhuri R."/>
            <person name="La Ragione R.M."/>
            <person name="Hildebrand F."/>
            <person name="Pallen M.J."/>
        </authorList>
    </citation>
    <scope>NUCLEOTIDE SEQUENCE [LARGE SCALE GENOMIC DNA]</scope>
    <source>
        <strain evidence="1 2">Sa1BUA2</strain>
    </source>
</reference>
<protein>
    <submittedName>
        <fullName evidence="1">Uncharacterized protein</fullName>
    </submittedName>
</protein>
<dbReference type="RefSeq" id="WP_191810791.1">
    <property type="nucleotide sequence ID" value="NZ_JACSPV010000007.1"/>
</dbReference>
<dbReference type="Proteomes" id="UP000648182">
    <property type="component" value="Unassembled WGS sequence"/>
</dbReference>
<name>A0ABR8VIG1_9BACI</name>
<organism evidence="1 2">
    <name type="scientific">Bacillus norwichensis</name>
    <dbReference type="NCBI Taxonomy" id="2762217"/>
    <lineage>
        <taxon>Bacteria</taxon>
        <taxon>Bacillati</taxon>
        <taxon>Bacillota</taxon>
        <taxon>Bacilli</taxon>
        <taxon>Bacillales</taxon>
        <taxon>Bacillaceae</taxon>
        <taxon>Bacillus</taxon>
    </lineage>
</organism>
<gene>
    <name evidence="1" type="ORF">H9631_05620</name>
</gene>
<proteinExistence type="predicted"/>
<sequence length="95" mass="10901">MNSITKMAIHEAQLKELTNLIVRASEGSILKHEQEYLMDSFNGFIKINMDMMKDLHNGHVENYETLNNSFNILKQSFNMLAKITSDITGKEIPKV</sequence>
<dbReference type="EMBL" id="JACSPV010000007">
    <property type="protein sequence ID" value="MBD8004555.1"/>
    <property type="molecule type" value="Genomic_DNA"/>
</dbReference>
<comment type="caution">
    <text evidence="1">The sequence shown here is derived from an EMBL/GenBank/DDBJ whole genome shotgun (WGS) entry which is preliminary data.</text>
</comment>
<evidence type="ECO:0000313" key="2">
    <source>
        <dbReference type="Proteomes" id="UP000648182"/>
    </source>
</evidence>
<keyword evidence="2" id="KW-1185">Reference proteome</keyword>
<evidence type="ECO:0000313" key="1">
    <source>
        <dbReference type="EMBL" id="MBD8004555.1"/>
    </source>
</evidence>